<protein>
    <submittedName>
        <fullName evidence="2">Cadmium resistance transporter family protein</fullName>
    </submittedName>
</protein>
<comment type="caution">
    <text evidence="2">The sequence shown here is derived from an EMBL/GenBank/DDBJ whole genome shotgun (WGS) entry which is preliminary data.</text>
</comment>
<evidence type="ECO:0000256" key="1">
    <source>
        <dbReference type="SAM" id="Phobius"/>
    </source>
</evidence>
<name>A0AB73ACL6_ENTFC</name>
<sequence length="210" mass="23549">MEEVILLQSIFSAIAVYISTSIDYLFILLIIFSQSHTQKGIRHIFWGQYLGTGILVAVSLFAAYVLNFIPQDWIIGLLGLIPIYLGIRVAVIGEEEEEEEEVVEKLESRGTSWLFWTVALITIASGGDNLGIYIPYFTSLAFSEIVITLIVFAFSVAILCYVSYKLAKISFVSETLEKYERIIVPIVFIGLGIYILIENGTIQTLLSLFN</sequence>
<gene>
    <name evidence="2" type="ORF">D356_00374</name>
</gene>
<keyword evidence="1" id="KW-0812">Transmembrane</keyword>
<feature type="transmembrane region" description="Helical" evidence="1">
    <location>
        <begin position="73"/>
        <end position="92"/>
    </location>
</feature>
<dbReference type="Proteomes" id="UP000014622">
    <property type="component" value="Unassembled WGS sequence"/>
</dbReference>
<dbReference type="Pfam" id="PF03596">
    <property type="entry name" value="Cad"/>
    <property type="match status" value="1"/>
</dbReference>
<dbReference type="InterPro" id="IPR004676">
    <property type="entry name" value="Cd-R_transporter"/>
</dbReference>
<keyword evidence="1" id="KW-0472">Membrane</keyword>
<proteinExistence type="predicted"/>
<dbReference type="AlphaFoldDB" id="A0AB73ACL6"/>
<feature type="transmembrane region" description="Helical" evidence="1">
    <location>
        <begin position="44"/>
        <end position="67"/>
    </location>
</feature>
<feature type="transmembrane region" description="Helical" evidence="1">
    <location>
        <begin position="113"/>
        <end position="134"/>
    </location>
</feature>
<evidence type="ECO:0000313" key="2">
    <source>
        <dbReference type="EMBL" id="EPI15286.1"/>
    </source>
</evidence>
<feature type="transmembrane region" description="Helical" evidence="1">
    <location>
        <begin position="182"/>
        <end position="202"/>
    </location>
</feature>
<organism evidence="2 3">
    <name type="scientific">Enterococcus faecium SD2A-2</name>
    <dbReference type="NCBI Taxonomy" id="1244154"/>
    <lineage>
        <taxon>Bacteria</taxon>
        <taxon>Bacillati</taxon>
        <taxon>Bacillota</taxon>
        <taxon>Bacilli</taxon>
        <taxon>Lactobacillales</taxon>
        <taxon>Enterococcaceae</taxon>
        <taxon>Enterococcus</taxon>
    </lineage>
</organism>
<dbReference type="NCBIfam" id="TIGR00779">
    <property type="entry name" value="cad"/>
    <property type="match status" value="1"/>
</dbReference>
<feature type="transmembrane region" description="Helical" evidence="1">
    <location>
        <begin position="6"/>
        <end position="32"/>
    </location>
</feature>
<reference evidence="2 3" key="1">
    <citation type="submission" date="2013-06" db="EMBL/GenBank/DDBJ databases">
        <authorList>
            <person name="Weinstock G."/>
            <person name="Sodergren E."/>
            <person name="Lobos E.A."/>
            <person name="Fulton L."/>
            <person name="Fulton R."/>
            <person name="Courtney L."/>
            <person name="Fronick C."/>
            <person name="O'Laughlin M."/>
            <person name="Godfrey J."/>
            <person name="Wilson R.M."/>
            <person name="Miner T."/>
            <person name="Farmer C."/>
            <person name="Delehaunty K."/>
            <person name="Cordes M."/>
            <person name="Minx P."/>
            <person name="Tomlinson C."/>
            <person name="Chen J."/>
            <person name="Wollam A."/>
            <person name="Pepin K.H."/>
            <person name="Bhonagiri V."/>
            <person name="Zhang X."/>
            <person name="Warren W."/>
            <person name="Mitreva M."/>
            <person name="Mardis E.R."/>
            <person name="Wilson R.K."/>
        </authorList>
    </citation>
    <scope>NUCLEOTIDE SEQUENCE [LARGE SCALE GENOMIC DNA]</scope>
    <source>
        <strain evidence="2 3">SD2A-2</strain>
    </source>
</reference>
<evidence type="ECO:0000313" key="3">
    <source>
        <dbReference type="Proteomes" id="UP000014622"/>
    </source>
</evidence>
<keyword evidence="1" id="KW-1133">Transmembrane helix</keyword>
<dbReference type="EMBL" id="ATIT01000041">
    <property type="protein sequence ID" value="EPI15286.1"/>
    <property type="molecule type" value="Genomic_DNA"/>
</dbReference>
<accession>A0AB73ACL6</accession>
<feature type="transmembrane region" description="Helical" evidence="1">
    <location>
        <begin position="140"/>
        <end position="162"/>
    </location>
</feature>